<evidence type="ECO:0000256" key="3">
    <source>
        <dbReference type="SAM" id="SignalP"/>
    </source>
</evidence>
<accession>A0AA39FUR9</accession>
<feature type="domain" description="Endoplasmic reticulum resident protein 29 C-terminal" evidence="4">
    <location>
        <begin position="148"/>
        <end position="241"/>
    </location>
</feature>
<evidence type="ECO:0000259" key="4">
    <source>
        <dbReference type="Pfam" id="PF07749"/>
    </source>
</evidence>
<dbReference type="GO" id="GO:0009306">
    <property type="term" value="P:protein secretion"/>
    <property type="evidence" value="ECO:0007669"/>
    <property type="project" value="InterPro"/>
</dbReference>
<dbReference type="Gene3D" id="3.40.30.10">
    <property type="entry name" value="Glutaredoxin"/>
    <property type="match status" value="1"/>
</dbReference>
<evidence type="ECO:0000259" key="5">
    <source>
        <dbReference type="Pfam" id="PF07912"/>
    </source>
</evidence>
<dbReference type="SUPFAM" id="SSF47933">
    <property type="entry name" value="ERP29 C domain-like"/>
    <property type="match status" value="1"/>
</dbReference>
<dbReference type="SUPFAM" id="SSF52833">
    <property type="entry name" value="Thioredoxin-like"/>
    <property type="match status" value="1"/>
</dbReference>
<keyword evidence="3" id="KW-0732">Signal</keyword>
<evidence type="ECO:0000256" key="2">
    <source>
        <dbReference type="ARBA" id="ARBA00022824"/>
    </source>
</evidence>
<keyword evidence="2" id="KW-0256">Endoplasmic reticulum</keyword>
<name>A0AA39FUR9_9HYME</name>
<comment type="caution">
    <text evidence="6">The sequence shown here is derived from an EMBL/GenBank/DDBJ whole genome shotgun (WGS) entry which is preliminary data.</text>
</comment>
<evidence type="ECO:0000256" key="1">
    <source>
        <dbReference type="ARBA" id="ARBA00014173"/>
    </source>
</evidence>
<proteinExistence type="predicted"/>
<evidence type="ECO:0000313" key="6">
    <source>
        <dbReference type="EMBL" id="KAK0176205.1"/>
    </source>
</evidence>
<evidence type="ECO:0000313" key="7">
    <source>
        <dbReference type="Proteomes" id="UP001168990"/>
    </source>
</evidence>
<dbReference type="Gene3D" id="1.20.1150.12">
    <property type="entry name" value="Endoplasmic reticulum resident protein 29, C-terminal domain"/>
    <property type="match status" value="1"/>
</dbReference>
<organism evidence="6 7">
    <name type="scientific">Microctonus aethiopoides</name>
    <dbReference type="NCBI Taxonomy" id="144406"/>
    <lineage>
        <taxon>Eukaryota</taxon>
        <taxon>Metazoa</taxon>
        <taxon>Ecdysozoa</taxon>
        <taxon>Arthropoda</taxon>
        <taxon>Hexapoda</taxon>
        <taxon>Insecta</taxon>
        <taxon>Pterygota</taxon>
        <taxon>Neoptera</taxon>
        <taxon>Endopterygota</taxon>
        <taxon>Hymenoptera</taxon>
        <taxon>Apocrita</taxon>
        <taxon>Ichneumonoidea</taxon>
        <taxon>Braconidae</taxon>
        <taxon>Euphorinae</taxon>
        <taxon>Microctonus</taxon>
    </lineage>
</organism>
<reference evidence="6" key="2">
    <citation type="submission" date="2023-03" db="EMBL/GenBank/DDBJ databases">
        <authorList>
            <person name="Inwood S.N."/>
            <person name="Skelly J.G."/>
            <person name="Guhlin J."/>
            <person name="Harrop T.W.R."/>
            <person name="Goldson S.G."/>
            <person name="Dearden P.K."/>
        </authorList>
    </citation>
    <scope>NUCLEOTIDE SEQUENCE</scope>
    <source>
        <strain evidence="6">Irish</strain>
        <tissue evidence="6">Whole body</tissue>
    </source>
</reference>
<protein>
    <recommendedName>
        <fullName evidence="1">Endoplasmic reticulum resident protein 29</fullName>
    </recommendedName>
</protein>
<dbReference type="PANTHER" id="PTHR12211:SF0">
    <property type="entry name" value="ENDOPLASMIC RETICULUM RESIDENT PROTEIN 29"/>
    <property type="match status" value="1"/>
</dbReference>
<gene>
    <name evidence="6" type="ORF">PV328_000363</name>
</gene>
<dbReference type="InterPro" id="IPR036356">
    <property type="entry name" value="ERp29_C_sf"/>
</dbReference>
<dbReference type="PANTHER" id="PTHR12211">
    <property type="entry name" value="ENDOPLASMIC RETICULUM PROTEIN ERP29"/>
    <property type="match status" value="1"/>
</dbReference>
<dbReference type="CDD" id="cd00238">
    <property type="entry name" value="ERp29c"/>
    <property type="match status" value="1"/>
</dbReference>
<dbReference type="InterPro" id="IPR036249">
    <property type="entry name" value="Thioredoxin-like_sf"/>
</dbReference>
<feature type="signal peptide" evidence="3">
    <location>
        <begin position="1"/>
        <end position="20"/>
    </location>
</feature>
<dbReference type="EMBL" id="JAQQBS010000001">
    <property type="protein sequence ID" value="KAK0176205.1"/>
    <property type="molecule type" value="Genomic_DNA"/>
</dbReference>
<keyword evidence="7" id="KW-1185">Reference proteome</keyword>
<dbReference type="InterPro" id="IPR012883">
    <property type="entry name" value="ERp29_N"/>
</dbReference>
<dbReference type="AlphaFoldDB" id="A0AA39FUR9"/>
<dbReference type="Pfam" id="PF07912">
    <property type="entry name" value="ERp29_N"/>
    <property type="match status" value="1"/>
</dbReference>
<dbReference type="Proteomes" id="UP001168990">
    <property type="component" value="Unassembled WGS sequence"/>
</dbReference>
<dbReference type="Pfam" id="PF07749">
    <property type="entry name" value="ERp29"/>
    <property type="match status" value="1"/>
</dbReference>
<dbReference type="FunFam" id="3.40.30.10:FF:000133">
    <property type="entry name" value="Endoplasmic reticulum resident protein 29"/>
    <property type="match status" value="1"/>
</dbReference>
<reference evidence="6" key="1">
    <citation type="journal article" date="2023" name="bioRxiv">
        <title>Scaffold-level genome assemblies of two parasitoid biocontrol wasps reveal the parthenogenesis mechanism and an associated novel virus.</title>
        <authorList>
            <person name="Inwood S."/>
            <person name="Skelly J."/>
            <person name="Guhlin J."/>
            <person name="Harrop T."/>
            <person name="Goldson S."/>
            <person name="Dearden P."/>
        </authorList>
    </citation>
    <scope>NUCLEOTIDE SEQUENCE</scope>
    <source>
        <strain evidence="6">Irish</strain>
        <tissue evidence="6">Whole body</tissue>
    </source>
</reference>
<sequence length="247" mass="28062">MKLFLPVFIVATVAIGRIVAEDCKGCVPLHTTTFDKVISKFKNAVVKFDVAFPYGEKHDEYSKFAEATKDAMDLLVGEVGIKDFGNKDNADLAKRFNVEKSDYPVVLLFTQGQSEPEKLLTAHDNDYTADNLKRLVKSKTGIYIGLPGCIEQLDRLAEEFKNSGENKRHEIIQKAKVFEETLPENVRPAAKVYVKMMEKIFDRGEVFVQTEQSRLEGLLKTKLSDAKKRSMEEKINILHSFTHRDEL</sequence>
<dbReference type="GO" id="GO:0005788">
    <property type="term" value="C:endoplasmic reticulum lumen"/>
    <property type="evidence" value="ECO:0007669"/>
    <property type="project" value="InterPro"/>
</dbReference>
<feature type="domain" description="ERp29 N-terminal" evidence="5">
    <location>
        <begin position="23"/>
        <end position="147"/>
    </location>
</feature>
<feature type="chain" id="PRO_5041422447" description="Endoplasmic reticulum resident protein 29" evidence="3">
    <location>
        <begin position="21"/>
        <end position="247"/>
    </location>
</feature>
<dbReference type="FunFam" id="1.20.1150.12:FF:000001">
    <property type="entry name" value="Endoplasmic reticulum resident protein 29"/>
    <property type="match status" value="1"/>
</dbReference>
<dbReference type="InterPro" id="IPR016855">
    <property type="entry name" value="ERp29"/>
</dbReference>
<dbReference type="InterPro" id="IPR011679">
    <property type="entry name" value="ERp29_C"/>
</dbReference>